<keyword evidence="3" id="KW-1185">Reference proteome</keyword>
<gene>
    <name evidence="2" type="ORF">MRATA1EN1_LOCUS21800</name>
</gene>
<feature type="region of interest" description="Disordered" evidence="1">
    <location>
        <begin position="60"/>
        <end position="94"/>
    </location>
</feature>
<protein>
    <submittedName>
        <fullName evidence="2">Uncharacterized protein</fullName>
    </submittedName>
</protein>
<evidence type="ECO:0000313" key="2">
    <source>
        <dbReference type="EMBL" id="CAI9172838.1"/>
    </source>
</evidence>
<feature type="compositionally biased region" description="Low complexity" evidence="1">
    <location>
        <begin position="63"/>
        <end position="73"/>
    </location>
</feature>
<reference evidence="2" key="1">
    <citation type="submission" date="2023-04" db="EMBL/GenBank/DDBJ databases">
        <authorList>
            <consortium name="ELIXIR-Norway"/>
        </authorList>
    </citation>
    <scope>NUCLEOTIDE SEQUENCE [LARGE SCALE GENOMIC DNA]</scope>
</reference>
<sequence>MPNPGVCLPVYPTTRKGPPLKKVLSPLLASCISLTMRMNWERGHDPQVCTVVTLQQSGPTLDASPSCSPSSAARLPQTVLPPPPHPHSLSSPRGLGPGGLHAVSVETQRAHLQRLSLCVVVVTSPAPSPPVSGRGLHQDCVCPLLVLPCSGCVGVGPRPEGTQCLEEVAESWELQPEAREDENRPRADVLTLHPPGPAGWMVCRQDATHRPNTQTSANISGRRERRPDPTVSNHSVVYFNQPEKFHLCNLMYICYSQPGTAHVTSLYVCVS</sequence>
<feature type="compositionally biased region" description="Polar residues" evidence="1">
    <location>
        <begin position="210"/>
        <end position="219"/>
    </location>
</feature>
<name>A0ABN8ZG04_RANTA</name>
<dbReference type="EMBL" id="OX459969">
    <property type="protein sequence ID" value="CAI9172838.1"/>
    <property type="molecule type" value="Genomic_DNA"/>
</dbReference>
<proteinExistence type="predicted"/>
<dbReference type="Proteomes" id="UP001176941">
    <property type="component" value="Chromosome 33"/>
</dbReference>
<organism evidence="2 3">
    <name type="scientific">Rangifer tarandus platyrhynchus</name>
    <name type="common">Svalbard reindeer</name>
    <dbReference type="NCBI Taxonomy" id="3082113"/>
    <lineage>
        <taxon>Eukaryota</taxon>
        <taxon>Metazoa</taxon>
        <taxon>Chordata</taxon>
        <taxon>Craniata</taxon>
        <taxon>Vertebrata</taxon>
        <taxon>Euteleostomi</taxon>
        <taxon>Mammalia</taxon>
        <taxon>Eutheria</taxon>
        <taxon>Laurasiatheria</taxon>
        <taxon>Artiodactyla</taxon>
        <taxon>Ruminantia</taxon>
        <taxon>Pecora</taxon>
        <taxon>Cervidae</taxon>
        <taxon>Odocoileinae</taxon>
        <taxon>Rangifer</taxon>
    </lineage>
</organism>
<evidence type="ECO:0000313" key="3">
    <source>
        <dbReference type="Proteomes" id="UP001176941"/>
    </source>
</evidence>
<evidence type="ECO:0000256" key="1">
    <source>
        <dbReference type="SAM" id="MobiDB-lite"/>
    </source>
</evidence>
<accession>A0ABN8ZG04</accession>
<feature type="region of interest" description="Disordered" evidence="1">
    <location>
        <begin position="210"/>
        <end position="234"/>
    </location>
</feature>